<sequence length="81" mass="9394">MAYSPREPIELNEEEQRVYELLGDCFEQERRRIAKALAGKEDSNLFGQTEFDLRDRVHALGAKALETVADERQKKGRVRES</sequence>
<protein>
    <submittedName>
        <fullName evidence="1">Uncharacterized protein</fullName>
    </submittedName>
</protein>
<dbReference type="AlphaFoldDB" id="A0A518AL08"/>
<gene>
    <name evidence="1" type="ORF">Pan181_16040</name>
</gene>
<dbReference type="OrthoDB" id="291733at2"/>
<reference evidence="1 2" key="1">
    <citation type="submission" date="2019-02" db="EMBL/GenBank/DDBJ databases">
        <title>Deep-cultivation of Planctomycetes and their phenomic and genomic characterization uncovers novel biology.</title>
        <authorList>
            <person name="Wiegand S."/>
            <person name="Jogler M."/>
            <person name="Boedeker C."/>
            <person name="Pinto D."/>
            <person name="Vollmers J."/>
            <person name="Rivas-Marin E."/>
            <person name="Kohn T."/>
            <person name="Peeters S.H."/>
            <person name="Heuer A."/>
            <person name="Rast P."/>
            <person name="Oberbeckmann S."/>
            <person name="Bunk B."/>
            <person name="Jeske O."/>
            <person name="Meyerdierks A."/>
            <person name="Storesund J.E."/>
            <person name="Kallscheuer N."/>
            <person name="Luecker S."/>
            <person name="Lage O.M."/>
            <person name="Pohl T."/>
            <person name="Merkel B.J."/>
            <person name="Hornburger P."/>
            <person name="Mueller R.-W."/>
            <person name="Bruemmer F."/>
            <person name="Labrenz M."/>
            <person name="Spormann A.M."/>
            <person name="Op den Camp H."/>
            <person name="Overmann J."/>
            <person name="Amann R."/>
            <person name="Jetten M.S.M."/>
            <person name="Mascher T."/>
            <person name="Medema M.H."/>
            <person name="Devos D.P."/>
            <person name="Kaster A.-K."/>
            <person name="Ovreas L."/>
            <person name="Rohde M."/>
            <person name="Galperin M.Y."/>
            <person name="Jogler C."/>
        </authorList>
    </citation>
    <scope>NUCLEOTIDE SEQUENCE [LARGE SCALE GENOMIC DNA]</scope>
    <source>
        <strain evidence="1 2">Pan181</strain>
    </source>
</reference>
<dbReference type="EMBL" id="CP036278">
    <property type="protein sequence ID" value="QDU55415.1"/>
    <property type="molecule type" value="Genomic_DNA"/>
</dbReference>
<keyword evidence="2" id="KW-1185">Reference proteome</keyword>
<evidence type="ECO:0000313" key="1">
    <source>
        <dbReference type="EMBL" id="QDU55415.1"/>
    </source>
</evidence>
<dbReference type="RefSeq" id="WP_145246281.1">
    <property type="nucleotide sequence ID" value="NZ_CP036278.1"/>
</dbReference>
<accession>A0A518AL08</accession>
<dbReference type="Proteomes" id="UP000315750">
    <property type="component" value="Chromosome"/>
</dbReference>
<evidence type="ECO:0000313" key="2">
    <source>
        <dbReference type="Proteomes" id="UP000315750"/>
    </source>
</evidence>
<proteinExistence type="predicted"/>
<dbReference type="KEGG" id="amuc:Pan181_16040"/>
<name>A0A518AL08_9BACT</name>
<organism evidence="1 2">
    <name type="scientific">Aeoliella mucimassa</name>
    <dbReference type="NCBI Taxonomy" id="2527972"/>
    <lineage>
        <taxon>Bacteria</taxon>
        <taxon>Pseudomonadati</taxon>
        <taxon>Planctomycetota</taxon>
        <taxon>Planctomycetia</taxon>
        <taxon>Pirellulales</taxon>
        <taxon>Lacipirellulaceae</taxon>
        <taxon>Aeoliella</taxon>
    </lineage>
</organism>